<evidence type="ECO:0000256" key="6">
    <source>
        <dbReference type="ARBA" id="ARBA00022737"/>
    </source>
</evidence>
<dbReference type="InterPro" id="IPR049551">
    <property type="entry name" value="PKS_DH_C"/>
</dbReference>
<dbReference type="CDD" id="cd05930">
    <property type="entry name" value="A_NRPS"/>
    <property type="match status" value="1"/>
</dbReference>
<keyword evidence="2" id="KW-0597">Phosphoprotein</keyword>
<dbReference type="InterPro" id="IPR023213">
    <property type="entry name" value="CAT-like_dom_sf"/>
</dbReference>
<feature type="domain" description="Carrier" evidence="11">
    <location>
        <begin position="3601"/>
        <end position="3680"/>
    </location>
</feature>
<keyword evidence="4" id="KW-0489">Methyltransferase</keyword>
<evidence type="ECO:0008006" key="16">
    <source>
        <dbReference type="Google" id="ProtNLM"/>
    </source>
</evidence>
<dbReference type="InterPro" id="IPR018201">
    <property type="entry name" value="Ketoacyl_synth_AS"/>
</dbReference>
<evidence type="ECO:0000256" key="3">
    <source>
        <dbReference type="ARBA" id="ARBA00022598"/>
    </source>
</evidence>
<dbReference type="Pfam" id="PF21089">
    <property type="entry name" value="PKS_DH_N"/>
    <property type="match status" value="1"/>
</dbReference>
<keyword evidence="15" id="KW-1185">Reference proteome</keyword>
<comment type="similarity">
    <text evidence="8">In the C-terminal section; belongs to the NRP synthetase family.</text>
</comment>
<dbReference type="InterPro" id="IPR045851">
    <property type="entry name" value="AMP-bd_C_sf"/>
</dbReference>
<dbReference type="GO" id="GO:0032259">
    <property type="term" value="P:methylation"/>
    <property type="evidence" value="ECO:0007669"/>
    <property type="project" value="UniProtKB-KW"/>
</dbReference>
<evidence type="ECO:0000256" key="10">
    <source>
        <dbReference type="SAM" id="MobiDB-lite"/>
    </source>
</evidence>
<dbReference type="Proteomes" id="UP000606974">
    <property type="component" value="Unassembled WGS sequence"/>
</dbReference>
<dbReference type="PROSITE" id="PS50075">
    <property type="entry name" value="CARRIER"/>
    <property type="match status" value="2"/>
</dbReference>
<dbReference type="Pfam" id="PF08242">
    <property type="entry name" value="Methyltransf_12"/>
    <property type="match status" value="1"/>
</dbReference>
<protein>
    <recommendedName>
        <fullName evidence="16">Carrier domain-containing protein</fullName>
    </recommendedName>
</protein>
<sequence>MGSQRSEPIAIVGSGCRFPGGANSPAALWKLLESPRDVAQDIPQDRFDTIGYYHRNGSHHGTTNVRQSYLLQEDLRLFDAAFFNISPNEADSMDPQQRLLLETVYEALESGGHTLEALRGSDTAVYVGTMGVDYNDTLLRDLNTIPTYFATGTNRAIISNRVSYFYDWHGPSMTIDTACSSSLIAVHQGVQALRAGESRVAVACGTQAILGPEVFVFESKMNMLSPTGRSRMWDADADGYARGEAVAAIVLKRLRDAIADGDHIECLIRETGANQDGYSNGITVPSSEAQAALIRQTYAKAGLDLANPHDHPQFFEAHGTGTKAGDPKEAAAIHECFGRQGYEDAPLYVGSVKTVIGHTEGAAGLAGLLKASGIVQNGFVPPNLLFNRLNPAIEPFYQGLHVPTSLRPYPKLPEGVPRRVSVNSFGFGGSNAHAIVEEYIETPAKTTIASPSSNPVPHHAPFIPFVFTAVSEASLAAQLQAYSEYLKTHNGISPSDLAWTLYSRRSQLPFKTAFSAATIEQLVSKIDDKLAEVKQNPSANIGIHSNSKPVTPRVLGVFTGQGAQWAAMGAQLIRSSDFVRMRVQDLEESLATLPPSDRPNWYLHDEMLAGVDTSRISEAELSQPLCTAIQVVLVDLLRTAGITFSAVVGHSSGEIAAAYAAGFISGPDAIRIAYYRGLHARLAGNSSNGQKGAMLAVGTSWEDAQDLINLRAFRGRMAIAANNSSSSVTLSGDADAIILAKKVFDEEKKFARLLKVDTAYHSHHMLPCGDPYVHSLQACGVRVNRERSNASCSWFSSVTPGTKPMEPGEELEHVYWSQNMTNAVLFADAVRNAVVSDQQISFALEVGPHPALQGPATQNIAEVRSAALPYCGVLNRGKNDIEAFSHALGFIWTHLGARGVNIQTYEKAVASPSSGGASQPKLVVGLPSYQWNHGRVHWHESRRSRKTRQRKQAFHELLGVLSPDSTARDLRWTNLLKVSEIAWLDGHQLQGQTVFPAAGYVAMALEAARSLAADRSVELFEVHDLTIPRAITFEEDANSGVETLVTLTAITTSSHQNQATITTADYSCYSCPTMGSEQELELMASGTVKIVFGNPDVAALSASPLEVSNMSTIDTDRFYSSLSRLGYGYSGTFRGMSSLKRGFNQSSVLVDTYPYTEADPSVYLVHPTWLDVAFQASMLAYSAPGDERLWSLHVPTSIRSIRVNPEVCASLPTSKSQVPVCAVLDESETFHASIDLFSEDGHQGMIQVEDLTIKPFAPATKADDRRLFSYTKFDFATPDGASVVRGIRPSADEVELASVCERISYYYLRQWKSEITDDEWSNGQKHHLSLQDYMNHTLSTTSKGQHPCLKREWSEDTVEDIKALINRYPETVDIKLISAVGENIPAAVRGQTTILEHMLPNNMLDDFYKKGLGFARYNSFLASMMKQWTHRYPHGRILEIGAGTGGATKSVLESMGNTMSSYTYTDVSVGFFDKAAELFRAYSDRMTFKVLDVEKAPATQGFEPHSYDIVIASNVLHATTSLQKTLENTRQLLKPGGYLMLLELTNNGPIRFTNIMGGLPGWWAGVDDGRKYAPTITPGEWHTVLRKAGFSGVDAITPEIEVLPWPFSIMAAQAVDDRVQFLRRPLANSSPSSSTSIFLESVVILGNGSLASARIAEEVEEYLGRVCGETTVLNGLPTEAEALTLNPMSTFINLVDLDSPIFKGMTAERMEGLKRLFELAKHVLWITLGAQADEPYHMASIAFSRAMSHEAGHISLNHLDLSDIEHNVSKIIAEHLLRQYALDEWEVPGDRKQQQQFLWSKEPEVFLDRGLLKIPRVVDNVGQNARLNSARRVITRTVPVSSSNVLISLSANSPPSLVEQVLPVAVKDDQSVVRVESSSMMALHVAVDTFLFLGIGKDDATKDTVVVLSTTNSSKTTSIASVAAGANTITQSADGLLVAIASEFLAASLVQPLSSGSSILVHCSGKHRFLTAALSRRAAAKAVRVTFTCDAECTDLIQDPTWIKLNARAPRHVVRKILLPVRPTHFLDLTAHTRTHPSNLSLSIAMILTSACKRIELSDLSQYQSSLPLSYDRDILVGRLEDAVSSARMMAMSTAQELVQDLVIQLDQIHGPSPPYDPTTVVHWLSDGDVKVEVRPLNARRLFSLDKTYLLVGLSGEIGRSLCEYMVSNGAGCVCLTSRNPKINEKWLESFEGTDATVKFFALDVTNKHSLERVVSDIRASCPPIAGLANGAMVLQDSLFSGMSLDTMQKVLGPKIDGTNNLDQLFHDDELDFFVLFSSSACVIGNSGQANYAAANGYLNSLARQRRKRGLAASVVDIGRVAGIGYVETAGQAVMNQLTRFGLMAISEAEFHQMFSETIRAGYPDPMDKEAIPDAVVTTGIRTIRDDEDIQGPWFDNPRFSHCIVETKIAASDTEQQNKKTTLPVNEQLSRAATMEQALEILQECFVAKLRVILQLSDQTIDHEAPLIDLGVDSLVAVEVRSWFLKELKVDIPVLKVVGGASPAELCQRALEKLPEELLAGIGGPEPPKSVVKQTLPEPRAADTNATSESNSTTPSALSLDHGSTSGSSTPLSSRSISSERVTDLAKPSTTCPPPAAPAAPAAPAPAERSSKKFLRSEPMSFGQSRFWFLRLLLEDQTTSNVAFYYHITGNLRIGDLERAIRVVTARHEALRTCFIGDQTESDQAYQKVMSSSPLRLEHKRIKTVEDVAAEYAKLQAHVFDLASGEMIRLVLLSLSPSSHYLLVNYHHIIMDGVSFQVFLSDLEKAYTGKSLGKPPRQFPDFSVAQRQAYEKGEMNDELKYWQGVFPAGEQPPILPLLPMARTSSRVAMKNFDVHQVGCRLEPALVARVKSVSRAQRCTPFHFYLAAYKAMLFCFTEAQELTIGIADANRNDSDVMGSIGFFLNLLTLRFRRQPDQCFADAVVEARNTTYAALGNSRLPFDVLLKELNVARSSSHSPFFQAFFDYRQGAQEKHPWGNTQFEFQEVHPGRTAYDITMDVTDSATDALVMFRVQKGLYDLTAANLLLQTYVHFVDILSTDASLPLKATPLFGENQLSHAIQLGCGPNLVSDWPGTLPHRIDQVAQQNQDKIALMDGFGSNLTYSDMTNRIEAISEALQNGGIRAGSRVLVFQQAASDWVCSMLAIMRIGGIYVPLDLRNPMPRLAAVAEDCEPSAVLADGTTLDHVTQLHVPSAFVIDVSRMELRAPIRIPNCARPDSPAAILYTSGSTGTPKGIMVTHSGLRNEIEGYTKTWKLGAETVLQQSAFTFNHSSDQIYTGLVNGGTVYIVPLSKRGDPLEITKIVQQHSITYTKATPSEYSLWMQYGGDNLRQAAAWRFAFGGGEPLTSTVLDEFADLGLPQLRVFNSYGPTEISISSTKMEIEYCNKKRLQDGGRIPCGYSLPNYTTYIVDEHLKPLPAGMPGEVCIGGAGVSLGYLNNKELTSRHFVPNPFASPEHVANCWTRMYRTGDVGHLQDDGAMVFHSRMAGDTQVKIRGLRLELCDIESNIIAAAGGVLREAIVTLREGDPDFLVAHVVFAPQHDIPDKAAFLEHLLGHLPIPQYMIPVTAIPLDQFPLTNHSKVDRKAVKNMPLPQRARSSQDEDVELTETMGQLKRIWQDVLGNEELGFDITPSTSFFLVGGNSLLVIRLQSRIRQVFNVVVRLVDLLGTNTLSQMARTIEDSFSVESIDWEEETAPPAIPSFLHIDPEIRADQGRIKTVLVTGGTGFLAKYLLPQLAASPDIETIHCIAVRDRPSEGPRKLFASSKIVSHSGDLSAPLLGLSEDEFRALSSQVDVIIHLGAVRSFWDNYHALRPSNVDSTKELVKLAALRRVPIHYVSTVGVLPRETAAASDAVSAAAHIPPVDGTNGYVATRWASERILERSAASLGLPTSIYRFLPSEQQASSKRELGEFVRFVDVSGVIPDMSGWEGRIDMIPAEQAAHWLYESILLEQRADESNAATTQFSHYESSIAINIAELRTHIEQQRGGRGLERMPGLQWIGRIKALGFGYFLTSQEATVESSAAGGVGAKFESRR</sequence>
<dbReference type="Pfam" id="PF14765">
    <property type="entry name" value="PS-DH"/>
    <property type="match status" value="1"/>
</dbReference>
<dbReference type="SUPFAM" id="SSF52151">
    <property type="entry name" value="FabD/lysophospholipase-like"/>
    <property type="match status" value="1"/>
</dbReference>
<dbReference type="EMBL" id="JAACFV010000215">
    <property type="protein sequence ID" value="KAF7502828.1"/>
    <property type="molecule type" value="Genomic_DNA"/>
</dbReference>
<dbReference type="CDD" id="cd19532">
    <property type="entry name" value="C_PKS-NRPS"/>
    <property type="match status" value="1"/>
</dbReference>
<dbReference type="Gene3D" id="3.40.366.10">
    <property type="entry name" value="Malonyl-Coenzyme A Acyl Carrier Protein, domain 2"/>
    <property type="match status" value="1"/>
</dbReference>
<feature type="compositionally biased region" description="Polar residues" evidence="10">
    <location>
        <begin position="2544"/>
        <end position="2557"/>
    </location>
</feature>
<evidence type="ECO:0000259" key="12">
    <source>
        <dbReference type="PROSITE" id="PS52004"/>
    </source>
</evidence>
<dbReference type="InterPro" id="IPR000873">
    <property type="entry name" value="AMP-dep_synth/lig_dom"/>
</dbReference>
<dbReference type="PROSITE" id="PS52004">
    <property type="entry name" value="KS3_2"/>
    <property type="match status" value="1"/>
</dbReference>
<dbReference type="Gene3D" id="3.40.47.10">
    <property type="match status" value="1"/>
</dbReference>
<dbReference type="GO" id="GO:0008168">
    <property type="term" value="F:methyltransferase activity"/>
    <property type="evidence" value="ECO:0007669"/>
    <property type="project" value="UniProtKB-KW"/>
</dbReference>
<evidence type="ECO:0000256" key="5">
    <source>
        <dbReference type="ARBA" id="ARBA00022679"/>
    </source>
</evidence>
<dbReference type="SUPFAM" id="SSF53335">
    <property type="entry name" value="S-adenosyl-L-methionine-dependent methyltransferases"/>
    <property type="match status" value="1"/>
</dbReference>
<evidence type="ECO:0000256" key="8">
    <source>
        <dbReference type="ARBA" id="ARBA00029443"/>
    </source>
</evidence>
<dbReference type="InterPro" id="IPR036291">
    <property type="entry name" value="NAD(P)-bd_dom_sf"/>
</dbReference>
<feature type="domain" description="Carrier" evidence="11">
    <location>
        <begin position="2436"/>
        <end position="2514"/>
    </location>
</feature>
<feature type="domain" description="PKS/mFAS DH" evidence="13">
    <location>
        <begin position="955"/>
        <end position="1262"/>
    </location>
</feature>
<feature type="compositionally biased region" description="Low complexity" evidence="10">
    <location>
        <begin position="2564"/>
        <end position="2579"/>
    </location>
</feature>
<evidence type="ECO:0000313" key="15">
    <source>
        <dbReference type="Proteomes" id="UP000606974"/>
    </source>
</evidence>
<dbReference type="InterPro" id="IPR001227">
    <property type="entry name" value="Ac_transferase_dom_sf"/>
</dbReference>
<dbReference type="SUPFAM" id="SSF47336">
    <property type="entry name" value="ACP-like"/>
    <property type="match status" value="2"/>
</dbReference>
<feature type="domain" description="Ketosynthase family 3 (KS3)" evidence="12">
    <location>
        <begin position="6"/>
        <end position="438"/>
    </location>
</feature>
<dbReference type="InterPro" id="IPR049552">
    <property type="entry name" value="PKS_DH_N"/>
</dbReference>
<reference evidence="14" key="1">
    <citation type="submission" date="2020-02" db="EMBL/GenBank/DDBJ databases">
        <authorList>
            <person name="Palmer J.M."/>
        </authorList>
    </citation>
    <scope>NUCLEOTIDE SEQUENCE</scope>
    <source>
        <strain evidence="14">EPUS1.4</strain>
        <tissue evidence="14">Thallus</tissue>
    </source>
</reference>
<dbReference type="Pfam" id="PF00109">
    <property type="entry name" value="ketoacyl-synt"/>
    <property type="match status" value="1"/>
</dbReference>
<dbReference type="InterPro" id="IPR014030">
    <property type="entry name" value="Ketoacyl_synth_N"/>
</dbReference>
<dbReference type="InterPro" id="IPR020807">
    <property type="entry name" value="PKS_DH"/>
</dbReference>
<organism evidence="14 15">
    <name type="scientific">Endocarpon pusillum</name>
    <dbReference type="NCBI Taxonomy" id="364733"/>
    <lineage>
        <taxon>Eukaryota</taxon>
        <taxon>Fungi</taxon>
        <taxon>Dikarya</taxon>
        <taxon>Ascomycota</taxon>
        <taxon>Pezizomycotina</taxon>
        <taxon>Eurotiomycetes</taxon>
        <taxon>Chaetothyriomycetidae</taxon>
        <taxon>Verrucariales</taxon>
        <taxon>Verrucariaceae</taxon>
        <taxon>Endocarpon</taxon>
    </lineage>
</organism>
<dbReference type="InterPro" id="IPR029063">
    <property type="entry name" value="SAM-dependent_MTases_sf"/>
</dbReference>
<dbReference type="Gene3D" id="3.40.50.720">
    <property type="entry name" value="NAD(P)-binding Rossmann-like Domain"/>
    <property type="match status" value="2"/>
</dbReference>
<dbReference type="Gene3D" id="3.10.129.110">
    <property type="entry name" value="Polyketide synthase dehydratase"/>
    <property type="match status" value="1"/>
</dbReference>
<feature type="compositionally biased region" description="Pro residues" evidence="10">
    <location>
        <begin position="2591"/>
        <end position="2604"/>
    </location>
</feature>
<evidence type="ECO:0000256" key="9">
    <source>
        <dbReference type="PROSITE-ProRule" id="PRU01363"/>
    </source>
</evidence>
<dbReference type="CDD" id="cd02440">
    <property type="entry name" value="AdoMet_MTases"/>
    <property type="match status" value="1"/>
</dbReference>
<dbReference type="Pfam" id="PF08659">
    <property type="entry name" value="KR"/>
    <property type="match status" value="1"/>
</dbReference>
<gene>
    <name evidence="14" type="ORF">GJ744_005007</name>
</gene>
<dbReference type="SMART" id="SM00822">
    <property type="entry name" value="PKS_KR"/>
    <property type="match status" value="1"/>
</dbReference>
<dbReference type="SUPFAM" id="SSF56801">
    <property type="entry name" value="Acetyl-CoA synthetase-like"/>
    <property type="match status" value="1"/>
</dbReference>
<dbReference type="PANTHER" id="PTHR43775:SF20">
    <property type="entry name" value="HYBRID PKS-NRPS SYNTHETASE APDA"/>
    <property type="match status" value="1"/>
</dbReference>
<dbReference type="GO" id="GO:0031177">
    <property type="term" value="F:phosphopantetheine binding"/>
    <property type="evidence" value="ECO:0007669"/>
    <property type="project" value="InterPro"/>
</dbReference>
<dbReference type="InterPro" id="IPR001242">
    <property type="entry name" value="Condensation_dom"/>
</dbReference>
<dbReference type="Pfam" id="PF02801">
    <property type="entry name" value="Ketoacyl-synt_C"/>
    <property type="match status" value="1"/>
</dbReference>
<accession>A0A8H7DZT5</accession>
<dbReference type="InterPro" id="IPR042104">
    <property type="entry name" value="PKS_dehydratase_sf"/>
</dbReference>
<dbReference type="PROSITE" id="PS00012">
    <property type="entry name" value="PHOSPHOPANTETHEINE"/>
    <property type="match status" value="1"/>
</dbReference>
<dbReference type="GO" id="GO:0016874">
    <property type="term" value="F:ligase activity"/>
    <property type="evidence" value="ECO:0007669"/>
    <property type="project" value="UniProtKB-KW"/>
</dbReference>
<dbReference type="SUPFAM" id="SSF51735">
    <property type="entry name" value="NAD(P)-binding Rossmann-fold domains"/>
    <property type="match status" value="2"/>
</dbReference>
<evidence type="ECO:0000256" key="4">
    <source>
        <dbReference type="ARBA" id="ARBA00022603"/>
    </source>
</evidence>
<dbReference type="InterPro" id="IPR020841">
    <property type="entry name" value="PKS_Beta-ketoAc_synthase_dom"/>
</dbReference>
<keyword evidence="7" id="KW-0511">Multifunctional enzyme</keyword>
<dbReference type="InterPro" id="IPR013217">
    <property type="entry name" value="Methyltransf_12"/>
</dbReference>
<dbReference type="InterPro" id="IPR042099">
    <property type="entry name" value="ANL_N_sf"/>
</dbReference>
<dbReference type="Pfam" id="PF00668">
    <property type="entry name" value="Condensation"/>
    <property type="match status" value="1"/>
</dbReference>
<dbReference type="InterPro" id="IPR020806">
    <property type="entry name" value="PKS_PP-bd"/>
</dbReference>
<name>A0A8H7DZT5_9EURO</name>
<dbReference type="InterPro" id="IPR016039">
    <property type="entry name" value="Thiolase-like"/>
</dbReference>
<dbReference type="Gene3D" id="3.30.300.30">
    <property type="match status" value="1"/>
</dbReference>
<dbReference type="SUPFAM" id="SSF55048">
    <property type="entry name" value="Probable ACP-binding domain of malonyl-CoA ACP transacylase"/>
    <property type="match status" value="1"/>
</dbReference>
<dbReference type="InterPro" id="IPR050091">
    <property type="entry name" value="PKS_NRPS_Biosynth_Enz"/>
</dbReference>
<dbReference type="InterPro" id="IPR014043">
    <property type="entry name" value="Acyl_transferase_dom"/>
</dbReference>
<dbReference type="InterPro" id="IPR016035">
    <property type="entry name" value="Acyl_Trfase/lysoPLipase"/>
</dbReference>
<dbReference type="InterPro" id="IPR057326">
    <property type="entry name" value="KR_dom"/>
</dbReference>
<evidence type="ECO:0000256" key="2">
    <source>
        <dbReference type="ARBA" id="ARBA00022553"/>
    </source>
</evidence>
<dbReference type="PROSITE" id="PS52019">
    <property type="entry name" value="PKS_MFAS_DH"/>
    <property type="match status" value="1"/>
</dbReference>
<dbReference type="SUPFAM" id="SSF52777">
    <property type="entry name" value="CoA-dependent acyltransferases"/>
    <property type="match status" value="2"/>
</dbReference>
<dbReference type="InterPro" id="IPR036736">
    <property type="entry name" value="ACP-like_sf"/>
</dbReference>
<dbReference type="Pfam" id="PF16197">
    <property type="entry name" value="KAsynt_C_assoc"/>
    <property type="match status" value="1"/>
</dbReference>
<dbReference type="SMART" id="SM00823">
    <property type="entry name" value="PKS_PP"/>
    <property type="match status" value="2"/>
</dbReference>
<dbReference type="Gene3D" id="3.30.559.30">
    <property type="entry name" value="Nonribosomal peptide synthetase, condensation domain"/>
    <property type="match status" value="1"/>
</dbReference>
<dbReference type="Gene3D" id="3.40.50.150">
    <property type="entry name" value="Vaccinia Virus protein VP39"/>
    <property type="match status" value="1"/>
</dbReference>
<dbReference type="SMART" id="SM00826">
    <property type="entry name" value="PKS_DH"/>
    <property type="match status" value="1"/>
</dbReference>
<dbReference type="Pfam" id="PF07993">
    <property type="entry name" value="NAD_binding_4"/>
    <property type="match status" value="1"/>
</dbReference>
<feature type="active site" description="Proton acceptor; for dehydratase activity" evidence="9">
    <location>
        <position position="987"/>
    </location>
</feature>
<dbReference type="SUPFAM" id="SSF53901">
    <property type="entry name" value="Thiolase-like"/>
    <property type="match status" value="1"/>
</dbReference>
<proteinExistence type="inferred from homology"/>
<dbReference type="InterPro" id="IPR006162">
    <property type="entry name" value="Ppantetheine_attach_site"/>
</dbReference>
<feature type="region of interest" description="C-terminal hotdog fold" evidence="9">
    <location>
        <begin position="1110"/>
        <end position="1262"/>
    </location>
</feature>
<dbReference type="GO" id="GO:0009403">
    <property type="term" value="P:toxin biosynthetic process"/>
    <property type="evidence" value="ECO:0007669"/>
    <property type="project" value="UniProtKB-ARBA"/>
</dbReference>
<evidence type="ECO:0000259" key="11">
    <source>
        <dbReference type="PROSITE" id="PS50075"/>
    </source>
</evidence>
<dbReference type="InterPro" id="IPR014031">
    <property type="entry name" value="Ketoacyl_synth_C"/>
</dbReference>
<dbReference type="InterPro" id="IPR049900">
    <property type="entry name" value="PKS_mFAS_DH"/>
</dbReference>
<dbReference type="GO" id="GO:0006633">
    <property type="term" value="P:fatty acid biosynthetic process"/>
    <property type="evidence" value="ECO:0007669"/>
    <property type="project" value="InterPro"/>
</dbReference>
<dbReference type="GO" id="GO:0004315">
    <property type="term" value="F:3-oxoacyl-[acyl-carrier-protein] synthase activity"/>
    <property type="evidence" value="ECO:0007669"/>
    <property type="project" value="InterPro"/>
</dbReference>
<dbReference type="FunFam" id="3.40.47.10:FF:000019">
    <property type="entry name" value="Polyketide synthase type I"/>
    <property type="match status" value="1"/>
</dbReference>
<evidence type="ECO:0000259" key="13">
    <source>
        <dbReference type="PROSITE" id="PS52019"/>
    </source>
</evidence>
<keyword evidence="1" id="KW-0596">Phosphopantetheine</keyword>
<keyword evidence="3" id="KW-0436">Ligase</keyword>
<dbReference type="GO" id="GO:0004312">
    <property type="term" value="F:fatty acid synthase activity"/>
    <property type="evidence" value="ECO:0007669"/>
    <property type="project" value="TreeGrafter"/>
</dbReference>
<feature type="active site" description="Proton donor; for dehydratase activity" evidence="9">
    <location>
        <position position="1171"/>
    </location>
</feature>
<comment type="caution">
    <text evidence="14">The sequence shown here is derived from an EMBL/GenBank/DDBJ whole genome shotgun (WGS) entry which is preliminary data.</text>
</comment>
<dbReference type="CDD" id="cd00833">
    <property type="entry name" value="PKS"/>
    <property type="match status" value="1"/>
</dbReference>
<evidence type="ECO:0000256" key="1">
    <source>
        <dbReference type="ARBA" id="ARBA00022450"/>
    </source>
</evidence>
<dbReference type="OrthoDB" id="329835at2759"/>
<keyword evidence="5" id="KW-0808">Transferase</keyword>
<dbReference type="InterPro" id="IPR032821">
    <property type="entry name" value="PKS_assoc"/>
</dbReference>
<dbReference type="InterPro" id="IPR020845">
    <property type="entry name" value="AMP-binding_CS"/>
</dbReference>
<dbReference type="SMART" id="SM00825">
    <property type="entry name" value="PKS_KS"/>
    <property type="match status" value="1"/>
</dbReference>
<dbReference type="PROSITE" id="PS00455">
    <property type="entry name" value="AMP_BINDING"/>
    <property type="match status" value="1"/>
</dbReference>
<dbReference type="InterPro" id="IPR016036">
    <property type="entry name" value="Malonyl_transacylase_ACP-bd"/>
</dbReference>
<dbReference type="InterPro" id="IPR009081">
    <property type="entry name" value="PP-bd_ACP"/>
</dbReference>
<evidence type="ECO:0000313" key="14">
    <source>
        <dbReference type="EMBL" id="KAF7502828.1"/>
    </source>
</evidence>
<dbReference type="Gene3D" id="3.30.559.10">
    <property type="entry name" value="Chloramphenicol acetyltransferase-like domain"/>
    <property type="match status" value="1"/>
</dbReference>
<dbReference type="PROSITE" id="PS00606">
    <property type="entry name" value="KS3_1"/>
    <property type="match status" value="1"/>
</dbReference>
<dbReference type="InterPro" id="IPR013120">
    <property type="entry name" value="FAR_NAD-bd"/>
</dbReference>
<dbReference type="Pfam" id="PF00550">
    <property type="entry name" value="PP-binding"/>
    <property type="match status" value="2"/>
</dbReference>
<dbReference type="Gene3D" id="3.40.50.12780">
    <property type="entry name" value="N-terminal domain of ligase-like"/>
    <property type="match status" value="1"/>
</dbReference>
<dbReference type="Pfam" id="PF00501">
    <property type="entry name" value="AMP-binding"/>
    <property type="match status" value="1"/>
</dbReference>
<dbReference type="Pfam" id="PF00698">
    <property type="entry name" value="Acyl_transf_1"/>
    <property type="match status" value="1"/>
</dbReference>
<evidence type="ECO:0000256" key="7">
    <source>
        <dbReference type="ARBA" id="ARBA00023268"/>
    </source>
</evidence>
<dbReference type="Gene3D" id="1.10.1200.10">
    <property type="entry name" value="ACP-like"/>
    <property type="match status" value="2"/>
</dbReference>
<feature type="region of interest" description="Disordered" evidence="10">
    <location>
        <begin position="2539"/>
        <end position="2612"/>
    </location>
</feature>
<feature type="region of interest" description="N-terminal hotdog fold" evidence="9">
    <location>
        <begin position="955"/>
        <end position="1095"/>
    </location>
</feature>
<keyword evidence="6" id="KW-0677">Repeat</keyword>
<dbReference type="SMART" id="SM00827">
    <property type="entry name" value="PKS_AT"/>
    <property type="match status" value="1"/>
</dbReference>
<dbReference type="InterPro" id="IPR013968">
    <property type="entry name" value="PKS_KR"/>
</dbReference>
<dbReference type="PANTHER" id="PTHR43775">
    <property type="entry name" value="FATTY ACID SYNTHASE"/>
    <property type="match status" value="1"/>
</dbReference>